<evidence type="ECO:0000313" key="4">
    <source>
        <dbReference type="Proteomes" id="UP001220610"/>
    </source>
</evidence>
<name>A0AAJ5WYY4_9BACT</name>
<feature type="transmembrane region" description="Helical" evidence="2">
    <location>
        <begin position="42"/>
        <end position="61"/>
    </location>
</feature>
<keyword evidence="2" id="KW-0472">Membrane</keyword>
<evidence type="ECO:0000313" key="3">
    <source>
        <dbReference type="EMBL" id="WEK38132.1"/>
    </source>
</evidence>
<accession>A0AAJ5WYY4</accession>
<feature type="region of interest" description="Disordered" evidence="1">
    <location>
        <begin position="190"/>
        <end position="209"/>
    </location>
</feature>
<evidence type="ECO:0008006" key="5">
    <source>
        <dbReference type="Google" id="ProtNLM"/>
    </source>
</evidence>
<reference evidence="3" key="1">
    <citation type="submission" date="2023-03" db="EMBL/GenBank/DDBJ databases">
        <title>Andean soil-derived lignocellulolytic bacterial consortium as a source of novel taxa and putative plastic-active enzymes.</title>
        <authorList>
            <person name="Diaz-Garcia L."/>
            <person name="Chuvochina M."/>
            <person name="Feuerriegel G."/>
            <person name="Bunk B."/>
            <person name="Sproer C."/>
            <person name="Streit W.R."/>
            <person name="Rodriguez L.M."/>
            <person name="Overmann J."/>
            <person name="Jimenez D.J."/>
        </authorList>
    </citation>
    <scope>NUCLEOTIDE SEQUENCE</scope>
    <source>
        <strain evidence="3">MAG 7</strain>
    </source>
</reference>
<feature type="compositionally biased region" description="Low complexity" evidence="1">
    <location>
        <begin position="131"/>
        <end position="147"/>
    </location>
</feature>
<keyword evidence="2" id="KW-1133">Transmembrane helix</keyword>
<evidence type="ECO:0000256" key="2">
    <source>
        <dbReference type="SAM" id="Phobius"/>
    </source>
</evidence>
<dbReference type="AlphaFoldDB" id="A0AAJ5WYY4"/>
<sequence length="533" mass="58281">MSDLEFEKQVQSRLDELKLRPTATVWTNVERRIRQARRRRRVILWLPTALLLLGTGSYFLFSQGPAGQDGQPVASTHTAIPSTNSDTTTTYNLSATENNSTLPASNADIDQPAHTPVQQQPAAGPVSGQQAPAVTAAPAPANVVTAASRLRKNGTQGNTTGNSKGKNSRTGNRDRSETERQQETHLVADKAGKAGKQPAADQQSHQPGFDSAVAVVSEEPTLTQELADPLAEDNTAAAPQPVIAAVPEEKTTAAPGVIAALPTPKKKNDRRGWQFGITGMIGGSHVDKKGLFDLLSKENIMQEDLSANRSSQGFAIPGGNPTLPRISYKPSPMKTGLYYSIGAFAQKPLSRTFSMSAGVQFTQFTVKTQVGNLIRYSRMVSNAVATSQVVDQYYQGSTNQLVSYWAPTPSIQEYTNRYNLWEVPITGHLQLNKGKRLPPLIWDLGFTFAKLQYTNALHYDGTDDIYYSNVHYFNKVQSTTFTGVSVSLFSKTAHPLLVGPRINYQFSNLLDKDVSDGQHLWSFGLNARWFLKK</sequence>
<feature type="region of interest" description="Disordered" evidence="1">
    <location>
        <begin position="66"/>
        <end position="183"/>
    </location>
</feature>
<feature type="compositionally biased region" description="Basic and acidic residues" evidence="1">
    <location>
        <begin position="171"/>
        <end position="183"/>
    </location>
</feature>
<dbReference type="Proteomes" id="UP001220610">
    <property type="component" value="Chromosome"/>
</dbReference>
<protein>
    <recommendedName>
        <fullName evidence="5">Outer membrane protein beta-barrel domain-containing protein</fullName>
    </recommendedName>
</protein>
<dbReference type="EMBL" id="CP119311">
    <property type="protein sequence ID" value="WEK38132.1"/>
    <property type="molecule type" value="Genomic_DNA"/>
</dbReference>
<organism evidence="3 4">
    <name type="scientific">Candidatus Pseudobacter hemicellulosilyticus</name>
    <dbReference type="NCBI Taxonomy" id="3121375"/>
    <lineage>
        <taxon>Bacteria</taxon>
        <taxon>Pseudomonadati</taxon>
        <taxon>Bacteroidota</taxon>
        <taxon>Chitinophagia</taxon>
        <taxon>Chitinophagales</taxon>
        <taxon>Chitinophagaceae</taxon>
        <taxon>Pseudobacter</taxon>
    </lineage>
</organism>
<evidence type="ECO:0000256" key="1">
    <source>
        <dbReference type="SAM" id="MobiDB-lite"/>
    </source>
</evidence>
<proteinExistence type="predicted"/>
<feature type="compositionally biased region" description="Polar residues" evidence="1">
    <location>
        <begin position="73"/>
        <end position="104"/>
    </location>
</feature>
<gene>
    <name evidence="3" type="ORF">P0Y53_11550</name>
</gene>
<keyword evidence="2" id="KW-0812">Transmembrane</keyword>
<feature type="compositionally biased region" description="Polar residues" evidence="1">
    <location>
        <begin position="153"/>
        <end position="170"/>
    </location>
</feature>